<accession>A0A5B7GBH2</accession>
<dbReference type="Proteomes" id="UP000324222">
    <property type="component" value="Unassembled WGS sequence"/>
</dbReference>
<dbReference type="EMBL" id="VSRR010011961">
    <property type="protein sequence ID" value="MPC53894.1"/>
    <property type="molecule type" value="Genomic_DNA"/>
</dbReference>
<evidence type="ECO:0000313" key="3">
    <source>
        <dbReference type="Proteomes" id="UP000324222"/>
    </source>
</evidence>
<name>A0A5B7GBH2_PORTR</name>
<comment type="caution">
    <text evidence="2">The sequence shown here is derived from an EMBL/GenBank/DDBJ whole genome shotgun (WGS) entry which is preliminary data.</text>
</comment>
<keyword evidence="3" id="KW-1185">Reference proteome</keyword>
<organism evidence="2 3">
    <name type="scientific">Portunus trituberculatus</name>
    <name type="common">Swimming crab</name>
    <name type="synonym">Neptunus trituberculatus</name>
    <dbReference type="NCBI Taxonomy" id="210409"/>
    <lineage>
        <taxon>Eukaryota</taxon>
        <taxon>Metazoa</taxon>
        <taxon>Ecdysozoa</taxon>
        <taxon>Arthropoda</taxon>
        <taxon>Crustacea</taxon>
        <taxon>Multicrustacea</taxon>
        <taxon>Malacostraca</taxon>
        <taxon>Eumalacostraca</taxon>
        <taxon>Eucarida</taxon>
        <taxon>Decapoda</taxon>
        <taxon>Pleocyemata</taxon>
        <taxon>Brachyura</taxon>
        <taxon>Eubrachyura</taxon>
        <taxon>Portunoidea</taxon>
        <taxon>Portunidae</taxon>
        <taxon>Portuninae</taxon>
        <taxon>Portunus</taxon>
    </lineage>
</organism>
<evidence type="ECO:0000256" key="1">
    <source>
        <dbReference type="SAM" id="MobiDB-lite"/>
    </source>
</evidence>
<evidence type="ECO:0000313" key="2">
    <source>
        <dbReference type="EMBL" id="MPC53894.1"/>
    </source>
</evidence>
<proteinExistence type="predicted"/>
<protein>
    <submittedName>
        <fullName evidence="2">Uncharacterized protein</fullName>
    </submittedName>
</protein>
<feature type="region of interest" description="Disordered" evidence="1">
    <location>
        <begin position="50"/>
        <end position="71"/>
    </location>
</feature>
<gene>
    <name evidence="2" type="ORF">E2C01_047797</name>
</gene>
<dbReference type="AlphaFoldDB" id="A0A5B7GBH2"/>
<sequence>MVEGRRDARLKPIKTTPDTRHGVLLVLALLCTEAWGLRFKHCAIPSFSTAHSPTAEARERRPPSEQHTSALVARRWGLPEL</sequence>
<reference evidence="2 3" key="1">
    <citation type="submission" date="2019-05" db="EMBL/GenBank/DDBJ databases">
        <title>Another draft genome of Portunus trituberculatus and its Hox gene families provides insights of decapod evolution.</title>
        <authorList>
            <person name="Jeong J.-H."/>
            <person name="Song I."/>
            <person name="Kim S."/>
            <person name="Choi T."/>
            <person name="Kim D."/>
            <person name="Ryu S."/>
            <person name="Kim W."/>
        </authorList>
    </citation>
    <scope>NUCLEOTIDE SEQUENCE [LARGE SCALE GENOMIC DNA]</scope>
    <source>
        <tissue evidence="2">Muscle</tissue>
    </source>
</reference>